<keyword evidence="1" id="KW-1133">Transmembrane helix</keyword>
<accession>A0A7W0HU15</accession>
<evidence type="ECO:0000313" key="3">
    <source>
        <dbReference type="Proteomes" id="UP000530928"/>
    </source>
</evidence>
<feature type="transmembrane region" description="Helical" evidence="1">
    <location>
        <begin position="44"/>
        <end position="62"/>
    </location>
</feature>
<protein>
    <submittedName>
        <fullName evidence="2">Uncharacterized protein</fullName>
    </submittedName>
</protein>
<comment type="caution">
    <text evidence="2">The sequence shown here is derived from an EMBL/GenBank/DDBJ whole genome shotgun (WGS) entry which is preliminary data.</text>
</comment>
<keyword evidence="1" id="KW-0812">Transmembrane</keyword>
<dbReference type="AlphaFoldDB" id="A0A7W0HU15"/>
<evidence type="ECO:0000256" key="1">
    <source>
        <dbReference type="SAM" id="Phobius"/>
    </source>
</evidence>
<organism evidence="2 3">
    <name type="scientific">Nonomuraea soli</name>
    <dbReference type="NCBI Taxonomy" id="1032476"/>
    <lineage>
        <taxon>Bacteria</taxon>
        <taxon>Bacillati</taxon>
        <taxon>Actinomycetota</taxon>
        <taxon>Actinomycetes</taxon>
        <taxon>Streptosporangiales</taxon>
        <taxon>Streptosporangiaceae</taxon>
        <taxon>Nonomuraea</taxon>
    </lineage>
</organism>
<reference evidence="2 3" key="1">
    <citation type="submission" date="2020-07" db="EMBL/GenBank/DDBJ databases">
        <title>Genomic Encyclopedia of Type Strains, Phase IV (KMG-IV): sequencing the most valuable type-strain genomes for metagenomic binning, comparative biology and taxonomic classification.</title>
        <authorList>
            <person name="Goeker M."/>
        </authorList>
    </citation>
    <scope>NUCLEOTIDE SEQUENCE [LARGE SCALE GENOMIC DNA]</scope>
    <source>
        <strain evidence="2 3">DSM 45533</strain>
    </source>
</reference>
<feature type="transmembrane region" description="Helical" evidence="1">
    <location>
        <begin position="105"/>
        <end position="127"/>
    </location>
</feature>
<gene>
    <name evidence="2" type="ORF">HNR30_006672</name>
</gene>
<feature type="transmembrane region" description="Helical" evidence="1">
    <location>
        <begin position="165"/>
        <end position="184"/>
    </location>
</feature>
<keyword evidence="3" id="KW-1185">Reference proteome</keyword>
<keyword evidence="1" id="KW-0472">Membrane</keyword>
<dbReference type="Proteomes" id="UP000530928">
    <property type="component" value="Unassembled WGS sequence"/>
</dbReference>
<dbReference type="EMBL" id="JACDUR010000007">
    <property type="protein sequence ID" value="MBA2895286.1"/>
    <property type="molecule type" value="Genomic_DNA"/>
</dbReference>
<dbReference type="RefSeq" id="WP_181614055.1">
    <property type="nucleotide sequence ID" value="NZ_BAABAM010000009.1"/>
</dbReference>
<feature type="transmembrane region" description="Helical" evidence="1">
    <location>
        <begin position="12"/>
        <end position="32"/>
    </location>
</feature>
<proteinExistence type="predicted"/>
<feature type="transmembrane region" description="Helical" evidence="1">
    <location>
        <begin position="139"/>
        <end position="159"/>
    </location>
</feature>
<name>A0A7W0HU15_9ACTN</name>
<evidence type="ECO:0000313" key="2">
    <source>
        <dbReference type="EMBL" id="MBA2895286.1"/>
    </source>
</evidence>
<feature type="transmembrane region" description="Helical" evidence="1">
    <location>
        <begin position="74"/>
        <end position="99"/>
    </location>
</feature>
<sequence length="201" mass="21194">MAESLSSPADRIAGVLLALGATAWGVATIIVGEDVLLGIQTLDTITGMMYVTGLWAFVWRVYAAGAAGTRIGRIVPLGLLVLLPGAFLVNALSFGYVTYDDFPMWLLVLDACWPLSQLGTLVLGIAIAVTGRFQGVLRWLPLVAGMWFPVTMLTTIVAGSTASTFVSAAWLIGTYAVIGVLLAVSTRPRHDLSTGRPSVQA</sequence>